<dbReference type="Proteomes" id="UP000177177">
    <property type="component" value="Unassembled WGS sequence"/>
</dbReference>
<dbReference type="PRINTS" id="PR00813">
    <property type="entry name" value="BCTERIALGSPG"/>
</dbReference>
<dbReference type="NCBIfam" id="TIGR02532">
    <property type="entry name" value="IV_pilin_GFxxxE"/>
    <property type="match status" value="1"/>
</dbReference>
<evidence type="ECO:0000256" key="6">
    <source>
        <dbReference type="SAM" id="Phobius"/>
    </source>
</evidence>
<dbReference type="GO" id="GO:0015628">
    <property type="term" value="P:protein secretion by the type II secretion system"/>
    <property type="evidence" value="ECO:0007669"/>
    <property type="project" value="InterPro"/>
</dbReference>
<sequence>MRRLRKGFTLIELLVVISIIGLLSSIVLTSVNVARGKARDARRLADMRQIQNALALYYDDHGAYPPVTYGPGGSLAGWEVSYKDASNWLNQLQPYLPSVPGDPLNIGREPIDMFFSPRPADSNFFYMYYNYGSGSWYGCPWSSAFAVVGFRALEKMDTRALPKAQCGPQNPPCPRGGIANVCRDWSTEFDYSMILVP</sequence>
<dbReference type="InterPro" id="IPR000983">
    <property type="entry name" value="Bac_GSPG_pilin"/>
</dbReference>
<evidence type="ECO:0000256" key="5">
    <source>
        <dbReference type="ARBA" id="ARBA00023136"/>
    </source>
</evidence>
<dbReference type="PROSITE" id="PS00409">
    <property type="entry name" value="PROKAR_NTER_METHYL"/>
    <property type="match status" value="1"/>
</dbReference>
<name>A0A1G2KUF8_9BACT</name>
<reference evidence="7 8" key="1">
    <citation type="journal article" date="2016" name="Nat. Commun.">
        <title>Thousands of microbial genomes shed light on interconnected biogeochemical processes in an aquifer system.</title>
        <authorList>
            <person name="Anantharaman K."/>
            <person name="Brown C.T."/>
            <person name="Hug L.A."/>
            <person name="Sharon I."/>
            <person name="Castelle C.J."/>
            <person name="Probst A.J."/>
            <person name="Thomas B.C."/>
            <person name="Singh A."/>
            <person name="Wilkins M.J."/>
            <person name="Karaoz U."/>
            <person name="Brodie E.L."/>
            <person name="Williams K.H."/>
            <person name="Hubbard S.S."/>
            <person name="Banfield J.F."/>
        </authorList>
    </citation>
    <scope>NUCLEOTIDE SEQUENCE [LARGE SCALE GENOMIC DNA]</scope>
</reference>
<gene>
    <name evidence="7" type="ORF">A3C92_00560</name>
</gene>
<dbReference type="InterPro" id="IPR045584">
    <property type="entry name" value="Pilin-like"/>
</dbReference>
<evidence type="ECO:0000256" key="4">
    <source>
        <dbReference type="ARBA" id="ARBA00022989"/>
    </source>
</evidence>
<evidence type="ECO:0000313" key="7">
    <source>
        <dbReference type="EMBL" id="OHA03046.1"/>
    </source>
</evidence>
<evidence type="ECO:0000256" key="2">
    <source>
        <dbReference type="ARBA" id="ARBA00022481"/>
    </source>
</evidence>
<keyword evidence="3 6" id="KW-0812">Transmembrane</keyword>
<evidence type="ECO:0000313" key="8">
    <source>
        <dbReference type="Proteomes" id="UP000177177"/>
    </source>
</evidence>
<organism evidence="7 8">
    <name type="scientific">Candidatus Sungbacteria bacterium RIFCSPHIGHO2_02_FULL_53_17</name>
    <dbReference type="NCBI Taxonomy" id="1802275"/>
    <lineage>
        <taxon>Bacteria</taxon>
        <taxon>Candidatus Sungiibacteriota</taxon>
    </lineage>
</organism>
<dbReference type="PANTHER" id="PTHR30093">
    <property type="entry name" value="GENERAL SECRETION PATHWAY PROTEIN G"/>
    <property type="match status" value="1"/>
</dbReference>
<keyword evidence="5 6" id="KW-0472">Membrane</keyword>
<dbReference type="PANTHER" id="PTHR30093:SF44">
    <property type="entry name" value="TYPE II SECRETION SYSTEM CORE PROTEIN G"/>
    <property type="match status" value="1"/>
</dbReference>
<accession>A0A1G2KUF8</accession>
<dbReference type="Gene3D" id="3.30.700.10">
    <property type="entry name" value="Glycoprotein, Type 4 Pilin"/>
    <property type="match status" value="1"/>
</dbReference>
<dbReference type="AlphaFoldDB" id="A0A1G2KUF8"/>
<feature type="transmembrane region" description="Helical" evidence="6">
    <location>
        <begin position="7"/>
        <end position="28"/>
    </location>
</feature>
<keyword evidence="4 6" id="KW-1133">Transmembrane helix</keyword>
<dbReference type="Pfam" id="PF07963">
    <property type="entry name" value="N_methyl"/>
    <property type="match status" value="1"/>
</dbReference>
<dbReference type="GO" id="GO:0016020">
    <property type="term" value="C:membrane"/>
    <property type="evidence" value="ECO:0007669"/>
    <property type="project" value="UniProtKB-SubCell"/>
</dbReference>
<proteinExistence type="predicted"/>
<dbReference type="InterPro" id="IPR012902">
    <property type="entry name" value="N_methyl_site"/>
</dbReference>
<dbReference type="GO" id="GO:0015627">
    <property type="term" value="C:type II protein secretion system complex"/>
    <property type="evidence" value="ECO:0007669"/>
    <property type="project" value="InterPro"/>
</dbReference>
<keyword evidence="2" id="KW-0488">Methylation</keyword>
<protein>
    <recommendedName>
        <fullName evidence="9">Type II secretion system protein GspG C-terminal domain-containing protein</fullName>
    </recommendedName>
</protein>
<dbReference type="SUPFAM" id="SSF54523">
    <property type="entry name" value="Pili subunits"/>
    <property type="match status" value="1"/>
</dbReference>
<comment type="subcellular location">
    <subcellularLocation>
        <location evidence="1">Membrane</location>
        <topology evidence="1">Single-pass membrane protein</topology>
    </subcellularLocation>
</comment>
<evidence type="ECO:0000256" key="1">
    <source>
        <dbReference type="ARBA" id="ARBA00004167"/>
    </source>
</evidence>
<evidence type="ECO:0008006" key="9">
    <source>
        <dbReference type="Google" id="ProtNLM"/>
    </source>
</evidence>
<dbReference type="EMBL" id="MHQN01000025">
    <property type="protein sequence ID" value="OHA03046.1"/>
    <property type="molecule type" value="Genomic_DNA"/>
</dbReference>
<evidence type="ECO:0000256" key="3">
    <source>
        <dbReference type="ARBA" id="ARBA00022692"/>
    </source>
</evidence>
<comment type="caution">
    <text evidence="7">The sequence shown here is derived from an EMBL/GenBank/DDBJ whole genome shotgun (WGS) entry which is preliminary data.</text>
</comment>